<organism evidence="3 4">
    <name type="scientific">Pristionchus entomophagus</name>
    <dbReference type="NCBI Taxonomy" id="358040"/>
    <lineage>
        <taxon>Eukaryota</taxon>
        <taxon>Metazoa</taxon>
        <taxon>Ecdysozoa</taxon>
        <taxon>Nematoda</taxon>
        <taxon>Chromadorea</taxon>
        <taxon>Rhabditida</taxon>
        <taxon>Rhabditina</taxon>
        <taxon>Diplogasteromorpha</taxon>
        <taxon>Diplogasteroidea</taxon>
        <taxon>Neodiplogasteridae</taxon>
        <taxon>Pristionchus</taxon>
    </lineage>
</organism>
<evidence type="ECO:0000259" key="2">
    <source>
        <dbReference type="Pfam" id="PF02837"/>
    </source>
</evidence>
<dbReference type="AlphaFoldDB" id="A0AAV5T5S4"/>
<dbReference type="SUPFAM" id="SSF49785">
    <property type="entry name" value="Galactose-binding domain-like"/>
    <property type="match status" value="1"/>
</dbReference>
<evidence type="ECO:0000256" key="1">
    <source>
        <dbReference type="ARBA" id="ARBA00007401"/>
    </source>
</evidence>
<feature type="non-terminal residue" evidence="3">
    <location>
        <position position="1"/>
    </location>
</feature>
<dbReference type="Gene3D" id="2.60.120.260">
    <property type="entry name" value="Galactose-binding domain-like"/>
    <property type="match status" value="1"/>
</dbReference>
<dbReference type="GO" id="GO:0004566">
    <property type="term" value="F:beta-glucuronidase activity"/>
    <property type="evidence" value="ECO:0007669"/>
    <property type="project" value="TreeGrafter"/>
</dbReference>
<dbReference type="EMBL" id="BTSX01000003">
    <property type="protein sequence ID" value="GMS90875.1"/>
    <property type="molecule type" value="Genomic_DNA"/>
</dbReference>
<proteinExistence type="inferred from homology"/>
<dbReference type="GO" id="GO:0019391">
    <property type="term" value="P:glucuronoside catabolic process"/>
    <property type="evidence" value="ECO:0007669"/>
    <property type="project" value="TreeGrafter"/>
</dbReference>
<dbReference type="Proteomes" id="UP001432027">
    <property type="component" value="Unassembled WGS sequence"/>
</dbReference>
<protein>
    <recommendedName>
        <fullName evidence="2">Glycosyl hydrolases family 2 sugar binding domain-containing protein</fullName>
    </recommendedName>
</protein>
<reference evidence="3" key="1">
    <citation type="submission" date="2023-10" db="EMBL/GenBank/DDBJ databases">
        <title>Genome assembly of Pristionchus species.</title>
        <authorList>
            <person name="Yoshida K."/>
            <person name="Sommer R.J."/>
        </authorList>
    </citation>
    <scope>NUCLEOTIDE SEQUENCE</scope>
    <source>
        <strain evidence="3">RS0144</strain>
    </source>
</reference>
<accession>A0AAV5T5S4</accession>
<dbReference type="InterPro" id="IPR008979">
    <property type="entry name" value="Galactose-bd-like_sf"/>
</dbReference>
<evidence type="ECO:0000313" key="4">
    <source>
        <dbReference type="Proteomes" id="UP001432027"/>
    </source>
</evidence>
<sequence length="148" mass="16992">ALSSLPILLAIQPLQENEIRERQTLNGLWTFVREPRNSVDIGLPNGWKDQHLSKFKNATEMPVPSSFNELGDKELRDHLGWVWYERYVDVPLRVLSNNRVFIRLDSVMYNAIVFINGLEATRHEGGHLPFEAEITQLLAADGHNKFTV</sequence>
<dbReference type="GO" id="GO:0005975">
    <property type="term" value="P:carbohydrate metabolic process"/>
    <property type="evidence" value="ECO:0007669"/>
    <property type="project" value="InterPro"/>
</dbReference>
<gene>
    <name evidence="3" type="ORF">PENTCL1PPCAC_13050</name>
</gene>
<dbReference type="Pfam" id="PF02837">
    <property type="entry name" value="Glyco_hydro_2_N"/>
    <property type="match status" value="1"/>
</dbReference>
<dbReference type="GO" id="GO:0005615">
    <property type="term" value="C:extracellular space"/>
    <property type="evidence" value="ECO:0007669"/>
    <property type="project" value="TreeGrafter"/>
</dbReference>
<name>A0AAV5T5S4_9BILA</name>
<feature type="non-terminal residue" evidence="3">
    <location>
        <position position="148"/>
    </location>
</feature>
<comment type="caution">
    <text evidence="3">The sequence shown here is derived from an EMBL/GenBank/DDBJ whole genome shotgun (WGS) entry which is preliminary data.</text>
</comment>
<evidence type="ECO:0000313" key="3">
    <source>
        <dbReference type="EMBL" id="GMS90875.1"/>
    </source>
</evidence>
<comment type="similarity">
    <text evidence="1">Belongs to the glycosyl hydrolase 2 family.</text>
</comment>
<dbReference type="PANTHER" id="PTHR10066">
    <property type="entry name" value="BETA-GLUCURONIDASE"/>
    <property type="match status" value="1"/>
</dbReference>
<keyword evidence="4" id="KW-1185">Reference proteome</keyword>
<feature type="domain" description="Glycosyl hydrolases family 2 sugar binding" evidence="2">
    <location>
        <begin position="25"/>
        <end position="148"/>
    </location>
</feature>
<dbReference type="PANTHER" id="PTHR10066:SF67">
    <property type="entry name" value="BETA-GLUCURONIDASE"/>
    <property type="match status" value="1"/>
</dbReference>
<dbReference type="InterPro" id="IPR006104">
    <property type="entry name" value="Glyco_hydro_2_N"/>
</dbReference>
<dbReference type="GO" id="GO:0030246">
    <property type="term" value="F:carbohydrate binding"/>
    <property type="evidence" value="ECO:0007669"/>
    <property type="project" value="TreeGrafter"/>
</dbReference>